<gene>
    <name evidence="1" type="ORF">ILYODFUR_032558</name>
</gene>
<dbReference type="EMBL" id="JAHRIQ010074833">
    <property type="protein sequence ID" value="MEQ2245880.1"/>
    <property type="molecule type" value="Genomic_DNA"/>
</dbReference>
<comment type="caution">
    <text evidence="1">The sequence shown here is derived from an EMBL/GenBank/DDBJ whole genome shotgun (WGS) entry which is preliminary data.</text>
</comment>
<protein>
    <submittedName>
        <fullName evidence="1">Uncharacterized protein</fullName>
    </submittedName>
</protein>
<sequence length="107" mass="12441">MDGFKQKNVFDTIFSFSIPIQIWNPADSLSRVSLFRGFLGMSHCRRPWGTPGASWMDYILFLSWEDLVNPQNKLQTGHPSDHSSHKEELHYNLLSNVCNIIMVKKWT</sequence>
<organism evidence="1 2">
    <name type="scientific">Ilyodon furcidens</name>
    <name type="common">goldbreast splitfin</name>
    <dbReference type="NCBI Taxonomy" id="33524"/>
    <lineage>
        <taxon>Eukaryota</taxon>
        <taxon>Metazoa</taxon>
        <taxon>Chordata</taxon>
        <taxon>Craniata</taxon>
        <taxon>Vertebrata</taxon>
        <taxon>Euteleostomi</taxon>
        <taxon>Actinopterygii</taxon>
        <taxon>Neopterygii</taxon>
        <taxon>Teleostei</taxon>
        <taxon>Neoteleostei</taxon>
        <taxon>Acanthomorphata</taxon>
        <taxon>Ovalentaria</taxon>
        <taxon>Atherinomorphae</taxon>
        <taxon>Cyprinodontiformes</taxon>
        <taxon>Goodeidae</taxon>
        <taxon>Ilyodon</taxon>
    </lineage>
</organism>
<proteinExistence type="predicted"/>
<evidence type="ECO:0000313" key="2">
    <source>
        <dbReference type="Proteomes" id="UP001482620"/>
    </source>
</evidence>
<dbReference type="Proteomes" id="UP001482620">
    <property type="component" value="Unassembled WGS sequence"/>
</dbReference>
<reference evidence="1 2" key="1">
    <citation type="submission" date="2021-06" db="EMBL/GenBank/DDBJ databases">
        <authorList>
            <person name="Palmer J.M."/>
        </authorList>
    </citation>
    <scope>NUCLEOTIDE SEQUENCE [LARGE SCALE GENOMIC DNA]</scope>
    <source>
        <strain evidence="2">if_2019</strain>
        <tissue evidence="1">Muscle</tissue>
    </source>
</reference>
<evidence type="ECO:0000313" key="1">
    <source>
        <dbReference type="EMBL" id="MEQ2245880.1"/>
    </source>
</evidence>
<keyword evidence="2" id="KW-1185">Reference proteome</keyword>
<name>A0ABV0UKW9_9TELE</name>
<accession>A0ABV0UKW9</accession>